<feature type="compositionally biased region" description="Basic and acidic residues" evidence="1">
    <location>
        <begin position="183"/>
        <end position="193"/>
    </location>
</feature>
<accession>A0A1A8YXY5</accession>
<feature type="compositionally biased region" description="Basic and acidic residues" evidence="1">
    <location>
        <begin position="363"/>
        <end position="372"/>
    </location>
</feature>
<evidence type="ECO:0000313" key="3">
    <source>
        <dbReference type="EMBL" id="SBT36320.1"/>
    </source>
</evidence>
<evidence type="ECO:0000313" key="2">
    <source>
        <dbReference type="EMBL" id="SBT35926.1"/>
    </source>
</evidence>
<dbReference type="Proteomes" id="UP000078550">
    <property type="component" value="Unassembled WGS sequence"/>
</dbReference>
<evidence type="ECO:0000313" key="5">
    <source>
        <dbReference type="Proteomes" id="UP000078555"/>
    </source>
</evidence>
<feature type="compositionally biased region" description="Polar residues" evidence="1">
    <location>
        <begin position="344"/>
        <end position="353"/>
    </location>
</feature>
<feature type="compositionally biased region" description="Basic residues" evidence="1">
    <location>
        <begin position="169"/>
        <end position="182"/>
    </location>
</feature>
<dbReference type="EMBL" id="FLRD01000087">
    <property type="protein sequence ID" value="SBT35926.1"/>
    <property type="molecule type" value="Genomic_DNA"/>
</dbReference>
<feature type="region of interest" description="Disordered" evidence="1">
    <location>
        <begin position="270"/>
        <end position="374"/>
    </location>
</feature>
<name>A0A1A8YXY5_PLAOA</name>
<evidence type="ECO:0000313" key="4">
    <source>
        <dbReference type="Proteomes" id="UP000078550"/>
    </source>
</evidence>
<reference evidence="3" key="2">
    <citation type="submission" date="2016-05" db="EMBL/GenBank/DDBJ databases">
        <authorList>
            <person name="Lavstsen T."/>
            <person name="Jespersen J.S."/>
        </authorList>
    </citation>
    <scope>NUCLEOTIDE SEQUENCE [LARGE SCALE GENOMIC DNA]</scope>
</reference>
<gene>
    <name evidence="2" type="ORF">POVWA1_029940</name>
    <name evidence="3" type="ORF">POVWA2_029540</name>
</gene>
<feature type="compositionally biased region" description="Basic residues" evidence="1">
    <location>
        <begin position="271"/>
        <end position="283"/>
    </location>
</feature>
<protein>
    <submittedName>
        <fullName evidence="3">Uncharacterized protein</fullName>
    </submittedName>
</protein>
<keyword evidence="5" id="KW-1185">Reference proteome</keyword>
<reference evidence="4 5" key="1">
    <citation type="submission" date="2016-05" db="EMBL/GenBank/DDBJ databases">
        <authorList>
            <person name="Naeem Raeece"/>
        </authorList>
    </citation>
    <scope>NUCLEOTIDE SEQUENCE [LARGE SCALE GENOMIC DNA]</scope>
</reference>
<proteinExistence type="predicted"/>
<feature type="compositionally biased region" description="Polar residues" evidence="1">
    <location>
        <begin position="295"/>
        <end position="317"/>
    </location>
</feature>
<dbReference type="AlphaFoldDB" id="A0A1A8YXY5"/>
<evidence type="ECO:0000256" key="1">
    <source>
        <dbReference type="SAM" id="MobiDB-lite"/>
    </source>
</evidence>
<dbReference type="EMBL" id="FLRE01000116">
    <property type="protein sequence ID" value="SBT36320.1"/>
    <property type="molecule type" value="Genomic_DNA"/>
</dbReference>
<organism evidence="3 4">
    <name type="scientific">Plasmodium ovale wallikeri</name>
    <dbReference type="NCBI Taxonomy" id="864142"/>
    <lineage>
        <taxon>Eukaryota</taxon>
        <taxon>Sar</taxon>
        <taxon>Alveolata</taxon>
        <taxon>Apicomplexa</taxon>
        <taxon>Aconoidasida</taxon>
        <taxon>Haemosporida</taxon>
        <taxon>Plasmodiidae</taxon>
        <taxon>Plasmodium</taxon>
        <taxon>Plasmodium (Plasmodium)</taxon>
    </lineage>
</organism>
<feature type="region of interest" description="Disordered" evidence="1">
    <location>
        <begin position="169"/>
        <end position="193"/>
    </location>
</feature>
<dbReference type="Proteomes" id="UP000078555">
    <property type="component" value="Unassembled WGS sequence"/>
</dbReference>
<sequence>MNKVFSYRFKKKPPILKSGLEENKEEWSVFIKYMDDLKNVCKLSNEKNEYGSDDCSENDDNSFKNLVRENIEDVIKLKRWNGEMEFEAHPIYKESSSDNDSYSVESGSVLNFNKYSLLQNNIYSNNANSKKQKVREKSSNYMSNANYEMKKEKKKNIFEDYYKNRGKNKKCGNLHKKSHLKNKNRDKLTSSDDNYVHDDKMVIQNSLTKLNEQIYNKKNKHAMNTNYKNGTDYAHPFKHNDNFSYEDNENVIQHEGFLSNNGNYKYNELHKNRHTKGKNRKKSTNLNIERMSPENGATNPLQYCNNSDSGTRGSSTYAGDAQQKGEGGQNCSRRNKVYEEYTNRESNLYGTNKSGRRKNTGTTKEKAQKKGPIDGSYAYNYAYLNNSNESSTSSSNEAGNGTIMNLEEEINNYNFGNFM</sequence>